<keyword evidence="2 6" id="KW-0645">Protease</keyword>
<proteinExistence type="inferred from homology"/>
<dbReference type="PANTHER" id="PTHR21711">
    <property type="entry name" value="MITOCHONDRIAL INNER MEMBRANE PROTEASE"/>
    <property type="match status" value="1"/>
</dbReference>
<dbReference type="EMBL" id="HBIR01057652">
    <property type="protein sequence ID" value="CAE0595156.1"/>
    <property type="molecule type" value="Transcribed_RNA"/>
</dbReference>
<dbReference type="Pfam" id="PF09768">
    <property type="entry name" value="Peptidase_M76"/>
    <property type="match status" value="1"/>
</dbReference>
<keyword evidence="3 6" id="KW-0479">Metal-binding</keyword>
<organism evidence="7">
    <name type="scientific">Emiliania huxleyi</name>
    <name type="common">Coccolithophore</name>
    <name type="synonym">Pontosphaera huxleyi</name>
    <dbReference type="NCBI Taxonomy" id="2903"/>
    <lineage>
        <taxon>Eukaryota</taxon>
        <taxon>Haptista</taxon>
        <taxon>Haptophyta</taxon>
        <taxon>Prymnesiophyceae</taxon>
        <taxon>Isochrysidales</taxon>
        <taxon>Noelaerhabdaceae</taxon>
        <taxon>Emiliania</taxon>
    </lineage>
</organism>
<evidence type="ECO:0000256" key="2">
    <source>
        <dbReference type="ARBA" id="ARBA00022670"/>
    </source>
</evidence>
<sequence>MTAASSAAPRSDSGGEEHERCMAAVESALEYCPRVAQLRQALQKLGRDVPVSCMRCPDPEAGKTAAAGGFMPDTGTIVMCQQWAAEQPGEVPNTVAHEMIHAYDDARARLDWTNLVHHACTEIRAANLSGDCSFWREVNRANVSPLRVAKAGERCVRRRAQISVAMNPACTSERAAEAAVDQAMRHCFADTAPFERVP</sequence>
<keyword evidence="5 6" id="KW-0482">Metalloprotease</keyword>
<gene>
    <name evidence="7" type="ORF">EHUX00137_LOCUS44830</name>
    <name evidence="8" type="ORF">EHUX00137_LOCUS44831</name>
    <name evidence="9" type="ORF">EHUX00137_LOCUS44839</name>
</gene>
<evidence type="ECO:0000256" key="4">
    <source>
        <dbReference type="ARBA" id="ARBA00022801"/>
    </source>
</evidence>
<dbReference type="AlphaFoldDB" id="A0A6V2YC79"/>
<dbReference type="GO" id="GO:0005739">
    <property type="term" value="C:mitochondrion"/>
    <property type="evidence" value="ECO:0007669"/>
    <property type="project" value="GOC"/>
</dbReference>
<evidence type="ECO:0000256" key="5">
    <source>
        <dbReference type="ARBA" id="ARBA00023049"/>
    </source>
</evidence>
<dbReference type="EMBL" id="HBIR01057661">
    <property type="protein sequence ID" value="CAE0595174.1"/>
    <property type="molecule type" value="Transcribed_RNA"/>
</dbReference>
<evidence type="ECO:0000313" key="7">
    <source>
        <dbReference type="EMBL" id="CAE0595156.1"/>
    </source>
</evidence>
<dbReference type="EC" id="3.4.24.-" evidence="6"/>
<name>A0A6V2YC79_EMIHU</name>
<evidence type="ECO:0000256" key="3">
    <source>
        <dbReference type="ARBA" id="ARBA00022723"/>
    </source>
</evidence>
<comment type="similarity">
    <text evidence="1 6">Belongs to the peptidase M76 family.</text>
</comment>
<dbReference type="GO" id="GO:0046872">
    <property type="term" value="F:metal ion binding"/>
    <property type="evidence" value="ECO:0007669"/>
    <property type="project" value="UniProtKB-KW"/>
</dbReference>
<dbReference type="InterPro" id="IPR019165">
    <property type="entry name" value="Peptidase_M76_ATP23"/>
</dbReference>
<dbReference type="PANTHER" id="PTHR21711:SF0">
    <property type="entry name" value="MITOCHONDRIAL INNER MEMBRANE PROTEASE ATP23 HOMOLOG"/>
    <property type="match status" value="1"/>
</dbReference>
<evidence type="ECO:0000313" key="9">
    <source>
        <dbReference type="EMBL" id="CAE0595174.1"/>
    </source>
</evidence>
<dbReference type="GO" id="GO:0033615">
    <property type="term" value="P:mitochondrial proton-transporting ATP synthase complex assembly"/>
    <property type="evidence" value="ECO:0007669"/>
    <property type="project" value="TreeGrafter"/>
</dbReference>
<reference evidence="7" key="1">
    <citation type="submission" date="2021-01" db="EMBL/GenBank/DDBJ databases">
        <authorList>
            <person name="Corre E."/>
            <person name="Pelletier E."/>
            <person name="Niang G."/>
            <person name="Scheremetjew M."/>
            <person name="Finn R."/>
            <person name="Kale V."/>
            <person name="Holt S."/>
            <person name="Cochrane G."/>
            <person name="Meng A."/>
            <person name="Brown T."/>
            <person name="Cohen L."/>
        </authorList>
    </citation>
    <scope>NUCLEOTIDE SEQUENCE</scope>
    <source>
        <strain evidence="7">379</strain>
    </source>
</reference>
<keyword evidence="4 6" id="KW-0378">Hydrolase</keyword>
<dbReference type="GO" id="GO:0004222">
    <property type="term" value="F:metalloendopeptidase activity"/>
    <property type="evidence" value="ECO:0007669"/>
    <property type="project" value="InterPro"/>
</dbReference>
<dbReference type="EMBL" id="HBIR01057653">
    <property type="protein sequence ID" value="CAE0595158.1"/>
    <property type="molecule type" value="Transcribed_RNA"/>
</dbReference>
<dbReference type="GO" id="GO:0034982">
    <property type="term" value="P:mitochondrial protein processing"/>
    <property type="evidence" value="ECO:0007669"/>
    <property type="project" value="TreeGrafter"/>
</dbReference>
<protein>
    <recommendedName>
        <fullName evidence="6">Mitochondrial inner membrane protease ATP23</fullName>
        <ecNumber evidence="6">3.4.24.-</ecNumber>
    </recommendedName>
</protein>
<evidence type="ECO:0000256" key="1">
    <source>
        <dbReference type="ARBA" id="ARBA00009915"/>
    </source>
</evidence>
<accession>A0A6V2YC79</accession>
<evidence type="ECO:0000313" key="8">
    <source>
        <dbReference type="EMBL" id="CAE0595158.1"/>
    </source>
</evidence>
<evidence type="ECO:0000256" key="6">
    <source>
        <dbReference type="RuleBase" id="RU364057"/>
    </source>
</evidence>